<feature type="region of interest" description="Disordered" evidence="1">
    <location>
        <begin position="1"/>
        <end position="27"/>
    </location>
</feature>
<name>A0A8F8KPC4_9VIRU</name>
<reference evidence="2" key="1">
    <citation type="submission" date="2021-06" db="EMBL/GenBank/DDBJ databases">
        <authorList>
            <person name="Rolland C."/>
        </authorList>
    </citation>
    <scope>NUCLEOTIDE SEQUENCE</scope>
    <source>
        <strain evidence="2">347.936635</strain>
    </source>
</reference>
<dbReference type="EMBL" id="MZ420154">
    <property type="protein sequence ID" value="QYA18601.1"/>
    <property type="molecule type" value="Genomic_DNA"/>
</dbReference>
<sequence length="242" mass="27063">MHQTDPTQAPLAILSSSSSDDNNYGWEENPNFTPIQAKLFYQVNMLTSLNTAADIQASQFVIHRFFSNGTLIGAMAVTTHPIVRQVCQPLDFDSEGRLSTEPQQVSLLDVPYIDCDWMHPLANNVGFTLSRILWPVHMNVGGDHIPELPFTLIRCPLVPSILQNFFLIGFQPAIEREDGVIEVAKFSTTDLMGLTTEHLLHSVLEHSYPSFGSRVMEYFSTQLKLPAQTPTTVLLFNADKTL</sequence>
<accession>A0A8F8KPC4</accession>
<evidence type="ECO:0000313" key="2">
    <source>
        <dbReference type="EMBL" id="QYA18601.1"/>
    </source>
</evidence>
<evidence type="ECO:0000256" key="1">
    <source>
        <dbReference type="SAM" id="MobiDB-lite"/>
    </source>
</evidence>
<proteinExistence type="predicted"/>
<protein>
    <submittedName>
        <fullName evidence="2">Uncharacterized protein</fullName>
    </submittedName>
</protein>
<gene>
    <name evidence="2" type="ORF">KOM_12_332</name>
</gene>
<organism evidence="2">
    <name type="scientific">Clandestinovirus</name>
    <dbReference type="NCBI Taxonomy" id="2831644"/>
    <lineage>
        <taxon>Viruses</taxon>
    </lineage>
</organism>